<dbReference type="RefSeq" id="WP_063181161.1">
    <property type="nucleotide sequence ID" value="NZ_LQNT01000009.1"/>
</dbReference>
<dbReference type="Proteomes" id="UP000076490">
    <property type="component" value="Unassembled WGS sequence"/>
</dbReference>
<gene>
    <name evidence="3" type="ORF">AV656_09075</name>
</gene>
<dbReference type="PROSITE" id="PS51257">
    <property type="entry name" value="PROKAR_LIPOPROTEIN"/>
    <property type="match status" value="1"/>
</dbReference>
<dbReference type="InterPro" id="IPR023365">
    <property type="entry name" value="Sortase_dom-sf"/>
</dbReference>
<evidence type="ECO:0000313" key="4">
    <source>
        <dbReference type="Proteomes" id="UP000076490"/>
    </source>
</evidence>
<dbReference type="InterPro" id="IPR053525">
    <property type="entry name" value="Sortase_D"/>
</dbReference>
<feature type="active site" description="Acyl-thioester intermediate" evidence="2">
    <location>
        <position position="169"/>
    </location>
</feature>
<dbReference type="GO" id="GO:0016787">
    <property type="term" value="F:hydrolase activity"/>
    <property type="evidence" value="ECO:0007669"/>
    <property type="project" value="UniProtKB-KW"/>
</dbReference>
<keyword evidence="1" id="KW-0378">Hydrolase</keyword>
<feature type="active site" description="Proton donor/acceptor" evidence="2">
    <location>
        <position position="112"/>
    </location>
</feature>
<sequence length="190" mass="21017">MKWISNILIIIGAAALLFACWSYFSHSKAQEQSLVEARERLQQNGSSTEASMNAQDFTAASGEAIGLLEVPKLDKELPIVEGTDPDALKKGVGHLADSVFPGQNEQILLAGHRDTVFKRFAELEVGDTFIVQMPYGEHEYEIRHTEIVDADDTTVIRSMGEEVLVVSTCYPFDALSAAPERFVFYAYPTN</sequence>
<evidence type="ECO:0000256" key="2">
    <source>
        <dbReference type="PIRSR" id="PIRSR605754-1"/>
    </source>
</evidence>
<dbReference type="OrthoDB" id="165822at2"/>
<dbReference type="AlphaFoldDB" id="A0A163FPJ7"/>
<dbReference type="SUPFAM" id="SSF63817">
    <property type="entry name" value="Sortase"/>
    <property type="match status" value="1"/>
</dbReference>
<organism evidence="3 4">
    <name type="scientific">Bhargavaea cecembensis</name>
    <dbReference type="NCBI Taxonomy" id="394098"/>
    <lineage>
        <taxon>Bacteria</taxon>
        <taxon>Bacillati</taxon>
        <taxon>Bacillota</taxon>
        <taxon>Bacilli</taxon>
        <taxon>Bacillales</taxon>
        <taxon>Caryophanaceae</taxon>
        <taxon>Bhargavaea</taxon>
    </lineage>
</organism>
<evidence type="ECO:0000313" key="3">
    <source>
        <dbReference type="EMBL" id="KZE39036.1"/>
    </source>
</evidence>
<dbReference type="NCBIfam" id="NF033746">
    <property type="entry name" value="class_D_sortase"/>
    <property type="match status" value="1"/>
</dbReference>
<comment type="caution">
    <text evidence="3">The sequence shown here is derived from an EMBL/GenBank/DDBJ whole genome shotgun (WGS) entry which is preliminary data.</text>
</comment>
<dbReference type="Gene3D" id="2.40.260.10">
    <property type="entry name" value="Sortase"/>
    <property type="match status" value="1"/>
</dbReference>
<dbReference type="InterPro" id="IPR005754">
    <property type="entry name" value="Sortase"/>
</dbReference>
<dbReference type="NCBIfam" id="TIGR01076">
    <property type="entry name" value="sortase_fam"/>
    <property type="match status" value="1"/>
</dbReference>
<name>A0A163FPJ7_9BACL</name>
<evidence type="ECO:0000256" key="1">
    <source>
        <dbReference type="ARBA" id="ARBA00022801"/>
    </source>
</evidence>
<dbReference type="InterPro" id="IPR041999">
    <property type="entry name" value="Sortase_D_1"/>
</dbReference>
<dbReference type="EMBL" id="LQNT01000009">
    <property type="protein sequence ID" value="KZE39036.1"/>
    <property type="molecule type" value="Genomic_DNA"/>
</dbReference>
<accession>A0A163FPJ7</accession>
<dbReference type="Pfam" id="PF04203">
    <property type="entry name" value="Sortase"/>
    <property type="match status" value="1"/>
</dbReference>
<proteinExistence type="predicted"/>
<dbReference type="CDD" id="cd05828">
    <property type="entry name" value="Sortase_D_1"/>
    <property type="match status" value="1"/>
</dbReference>
<protein>
    <submittedName>
        <fullName evidence="3">Sortase</fullName>
    </submittedName>
</protein>
<reference evidence="3 4" key="1">
    <citation type="submission" date="2016-01" db="EMBL/GenBank/DDBJ databases">
        <title>Whole genome sequencing of Bhargavaea cecembensis T14.</title>
        <authorList>
            <person name="Hong K.W."/>
        </authorList>
    </citation>
    <scope>NUCLEOTIDE SEQUENCE [LARGE SCALE GENOMIC DNA]</scope>
    <source>
        <strain evidence="3 4">T14</strain>
    </source>
</reference>